<proteinExistence type="inferred from homology"/>
<dbReference type="EMBL" id="FRBD01000015">
    <property type="protein sequence ID" value="SHK87808.1"/>
    <property type="molecule type" value="Genomic_DNA"/>
</dbReference>
<sequence>MEATIRKDDDHRVTLILDGRLDTSVTRQTEKEVEPLFDYKNYEVVIDCSRLEYISSSGLRLLMAIDQRCCANHCDIYIKGLNAEVKDVFQTTGFVNLFKFK</sequence>
<evidence type="ECO:0000313" key="4">
    <source>
        <dbReference type="EMBL" id="SHK87808.1"/>
    </source>
</evidence>
<evidence type="ECO:0000259" key="3">
    <source>
        <dbReference type="PROSITE" id="PS50801"/>
    </source>
</evidence>
<dbReference type="Gene3D" id="3.30.750.24">
    <property type="entry name" value="STAS domain"/>
    <property type="match status" value="1"/>
</dbReference>
<protein>
    <recommendedName>
        <fullName evidence="2">Anti-sigma factor antagonist</fullName>
    </recommendedName>
</protein>
<reference evidence="4 5" key="1">
    <citation type="submission" date="2016-11" db="EMBL/GenBank/DDBJ databases">
        <authorList>
            <person name="Jaros S."/>
            <person name="Januszkiewicz K."/>
            <person name="Wedrychowicz H."/>
        </authorList>
    </citation>
    <scope>NUCLEOTIDE SEQUENCE [LARGE SCALE GENOMIC DNA]</scope>
    <source>
        <strain evidence="4 5">KHT3</strain>
    </source>
</reference>
<dbReference type="InterPro" id="IPR003658">
    <property type="entry name" value="Anti-sigma_ant"/>
</dbReference>
<dbReference type="GO" id="GO:0043856">
    <property type="term" value="F:anti-sigma factor antagonist activity"/>
    <property type="evidence" value="ECO:0007669"/>
    <property type="project" value="InterPro"/>
</dbReference>
<dbReference type="AlphaFoldDB" id="A0A1M6W2F5"/>
<dbReference type="NCBIfam" id="TIGR00377">
    <property type="entry name" value="ant_ant_sig"/>
    <property type="match status" value="1"/>
</dbReference>
<name>A0A1M6W2F5_XYLRU</name>
<dbReference type="PANTHER" id="PTHR33495:SF2">
    <property type="entry name" value="ANTI-SIGMA FACTOR ANTAGONIST TM_1081-RELATED"/>
    <property type="match status" value="1"/>
</dbReference>
<evidence type="ECO:0000313" key="5">
    <source>
        <dbReference type="Proteomes" id="UP000184130"/>
    </source>
</evidence>
<gene>
    <name evidence="4" type="ORF">SAMN05216463_1157</name>
</gene>
<accession>A0A1M6W2F5</accession>
<dbReference type="RefSeq" id="WP_073209122.1">
    <property type="nucleotide sequence ID" value="NZ_FRBD01000015.1"/>
</dbReference>
<dbReference type="SUPFAM" id="SSF52091">
    <property type="entry name" value="SpoIIaa-like"/>
    <property type="match status" value="1"/>
</dbReference>
<evidence type="ECO:0000256" key="1">
    <source>
        <dbReference type="ARBA" id="ARBA00009013"/>
    </source>
</evidence>
<dbReference type="PANTHER" id="PTHR33495">
    <property type="entry name" value="ANTI-SIGMA FACTOR ANTAGONIST TM_1081-RELATED-RELATED"/>
    <property type="match status" value="1"/>
</dbReference>
<dbReference type="Proteomes" id="UP000184130">
    <property type="component" value="Unassembled WGS sequence"/>
</dbReference>
<dbReference type="InterPro" id="IPR036513">
    <property type="entry name" value="STAS_dom_sf"/>
</dbReference>
<dbReference type="CDD" id="cd07043">
    <property type="entry name" value="STAS_anti-anti-sigma_factors"/>
    <property type="match status" value="1"/>
</dbReference>
<comment type="similarity">
    <text evidence="1 2">Belongs to the anti-sigma-factor antagonist family.</text>
</comment>
<organism evidence="4 5">
    <name type="scientific">Xylanibacter ruminicola</name>
    <name type="common">Prevotella ruminicola</name>
    <dbReference type="NCBI Taxonomy" id="839"/>
    <lineage>
        <taxon>Bacteria</taxon>
        <taxon>Pseudomonadati</taxon>
        <taxon>Bacteroidota</taxon>
        <taxon>Bacteroidia</taxon>
        <taxon>Bacteroidales</taxon>
        <taxon>Prevotellaceae</taxon>
        <taxon>Xylanibacter</taxon>
    </lineage>
</organism>
<dbReference type="Pfam" id="PF01740">
    <property type="entry name" value="STAS"/>
    <property type="match status" value="1"/>
</dbReference>
<dbReference type="PROSITE" id="PS50801">
    <property type="entry name" value="STAS"/>
    <property type="match status" value="1"/>
</dbReference>
<dbReference type="InterPro" id="IPR002645">
    <property type="entry name" value="STAS_dom"/>
</dbReference>
<evidence type="ECO:0000256" key="2">
    <source>
        <dbReference type="RuleBase" id="RU003749"/>
    </source>
</evidence>
<dbReference type="OrthoDB" id="9795051at2"/>
<feature type="domain" description="STAS" evidence="3">
    <location>
        <begin position="13"/>
        <end position="101"/>
    </location>
</feature>